<feature type="domain" description="CTCHY-type" evidence="11">
    <location>
        <begin position="359"/>
        <end position="420"/>
    </location>
</feature>
<dbReference type="PROSITE" id="PS51270">
    <property type="entry name" value="ZF_CTCHY"/>
    <property type="match status" value="1"/>
</dbReference>
<dbReference type="GO" id="GO:0008988">
    <property type="term" value="F:rRNA (adenine-N6-)-methyltransferase activity"/>
    <property type="evidence" value="ECO:0007669"/>
    <property type="project" value="InterPro"/>
</dbReference>
<organism evidence="13">
    <name type="scientific">Phallusia mammillata</name>
    <dbReference type="NCBI Taxonomy" id="59560"/>
    <lineage>
        <taxon>Eukaryota</taxon>
        <taxon>Metazoa</taxon>
        <taxon>Chordata</taxon>
        <taxon>Tunicata</taxon>
        <taxon>Ascidiacea</taxon>
        <taxon>Phlebobranchia</taxon>
        <taxon>Ascidiidae</taxon>
        <taxon>Phallusia</taxon>
    </lineage>
</organism>
<keyword evidence="8" id="KW-0862">Zinc</keyword>
<sequence>MPKRKAEIDNYGGTGIEVRFYPNWFQHAPQCPHGPMLLFERFVKGKQVSKRFYACSANRDRKDCQAFIWENDHLADDKVANQHLKKSQTDEIRLTFEEIEAAAPENRHYCYECQKFFITKSGMKSHIKHRTMKNITTNDLLQPSRYFLSAKQNDKVHAQYFLSQRSTSFLQQQLEKLGTTHVLCIGMPRLHEMIQVANLKNGPMKSLLMDIDDRYISFWPSDKFARFNMFNHYLFTQSGEKIFNKFVSDASQNQNQLAVVLDPPFGGLVDCIAESLKWIKEQHSSNSKHQTSKLLILWLFPYFMEPRIVDSLPDLHMLDYCVDYDNHKKFKNATSGRKMSPVRIFTNVQNSLVELPQDEGYRFCKECQRYVAQQNKHCSKCNTCPSKDGRTYFHCNECQKCVKPGRQHCSRCKRCELPDHKCATSHKTIGCHICGQVTHKRRDCPLQKKTNTDSAANETKSSLYINDAKKFQKFKL</sequence>
<protein>
    <submittedName>
        <fullName evidence="13">Zinc finger CCHC domain-containing protein 4</fullName>
    </submittedName>
</protein>
<evidence type="ECO:0000256" key="2">
    <source>
        <dbReference type="ARBA" id="ARBA00022490"/>
    </source>
</evidence>
<reference evidence="13" key="1">
    <citation type="submission" date="2020-04" db="EMBL/GenBank/DDBJ databases">
        <authorList>
            <person name="Neveu A P."/>
        </authorList>
    </citation>
    <scope>NUCLEOTIDE SEQUENCE</scope>
    <source>
        <tissue evidence="13">Whole embryo</tissue>
    </source>
</reference>
<dbReference type="InterPro" id="IPR041370">
    <property type="entry name" value="Mlase_EEF1AKMT1/ZCCHC4"/>
</dbReference>
<evidence type="ECO:0000256" key="4">
    <source>
        <dbReference type="ARBA" id="ARBA00022679"/>
    </source>
</evidence>
<evidence type="ECO:0000313" key="13">
    <source>
        <dbReference type="EMBL" id="CAB3267889.1"/>
    </source>
</evidence>
<dbReference type="InterPro" id="IPR017921">
    <property type="entry name" value="Znf_CTCHY"/>
</dbReference>
<evidence type="ECO:0000256" key="3">
    <source>
        <dbReference type="ARBA" id="ARBA00022603"/>
    </source>
</evidence>
<proteinExistence type="evidence at transcript level"/>
<dbReference type="PANTHER" id="PTHR13493:SF3">
    <property type="entry name" value="RRNA N6-ADENOSINE-METHYLTRANSFERASE ZCCHC4"/>
    <property type="match status" value="1"/>
</dbReference>
<keyword evidence="4" id="KW-0808">Transferase</keyword>
<evidence type="ECO:0000256" key="8">
    <source>
        <dbReference type="ARBA" id="ARBA00022833"/>
    </source>
</evidence>
<dbReference type="GO" id="GO:0005737">
    <property type="term" value="C:cytoplasm"/>
    <property type="evidence" value="ECO:0007669"/>
    <property type="project" value="UniProtKB-SubCell"/>
</dbReference>
<keyword evidence="5" id="KW-0949">S-adenosyl-L-methionine</keyword>
<evidence type="ECO:0000259" key="12">
    <source>
        <dbReference type="PROSITE" id="PS51999"/>
    </source>
</evidence>
<evidence type="ECO:0000259" key="11">
    <source>
        <dbReference type="PROSITE" id="PS51270"/>
    </source>
</evidence>
<dbReference type="EMBL" id="LR792027">
    <property type="protein sequence ID" value="CAB3267889.1"/>
    <property type="molecule type" value="mRNA"/>
</dbReference>
<keyword evidence="2" id="KW-0963">Cytoplasm</keyword>
<dbReference type="InterPro" id="IPR039846">
    <property type="entry name" value="ZCCHC4"/>
</dbReference>
<gene>
    <name evidence="13" type="primary">Zcchc4</name>
</gene>
<evidence type="ECO:0000256" key="6">
    <source>
        <dbReference type="ARBA" id="ARBA00022723"/>
    </source>
</evidence>
<dbReference type="PROSITE" id="PS50216">
    <property type="entry name" value="DHHC"/>
    <property type="match status" value="1"/>
</dbReference>
<dbReference type="InterPro" id="IPR037275">
    <property type="entry name" value="Znf_CTCHY_sf"/>
</dbReference>
<dbReference type="GO" id="GO:0003676">
    <property type="term" value="F:nucleic acid binding"/>
    <property type="evidence" value="ECO:0007669"/>
    <property type="project" value="InterPro"/>
</dbReference>
<dbReference type="GO" id="GO:0005730">
    <property type="term" value="C:nucleolus"/>
    <property type="evidence" value="ECO:0007669"/>
    <property type="project" value="TreeGrafter"/>
</dbReference>
<dbReference type="InterPro" id="IPR001878">
    <property type="entry name" value="Znf_CCHC"/>
</dbReference>
<accession>A0A6F9DXM8</accession>
<dbReference type="Pfam" id="PF10237">
    <property type="entry name" value="N6-adenineMlase"/>
    <property type="match status" value="1"/>
</dbReference>
<feature type="domain" description="CCHC-type" evidence="10">
    <location>
        <begin position="431"/>
        <end position="445"/>
    </location>
</feature>
<dbReference type="SUPFAM" id="SSF161245">
    <property type="entry name" value="Zinc hairpin stack"/>
    <property type="match status" value="1"/>
</dbReference>
<evidence type="ECO:0000256" key="7">
    <source>
        <dbReference type="ARBA" id="ARBA00022771"/>
    </source>
</evidence>
<evidence type="ECO:0000259" key="10">
    <source>
        <dbReference type="PROSITE" id="PS50158"/>
    </source>
</evidence>
<dbReference type="PANTHER" id="PTHR13493">
    <property type="entry name" value="ZINC FINGER CCHC DOMAIN-CONTAINING"/>
    <property type="match status" value="1"/>
</dbReference>
<evidence type="ECO:0000256" key="1">
    <source>
        <dbReference type="ARBA" id="ARBA00004496"/>
    </source>
</evidence>
<dbReference type="GO" id="GO:0008270">
    <property type="term" value="F:zinc ion binding"/>
    <property type="evidence" value="ECO:0007669"/>
    <property type="project" value="UniProtKB-KW"/>
</dbReference>
<dbReference type="AlphaFoldDB" id="A0A6F9DXM8"/>
<feature type="domain" description="GRF-type" evidence="12">
    <location>
        <begin position="31"/>
        <end position="73"/>
    </location>
</feature>
<evidence type="ECO:0000256" key="5">
    <source>
        <dbReference type="ARBA" id="ARBA00022691"/>
    </source>
</evidence>
<dbReference type="PROSITE" id="PS50158">
    <property type="entry name" value="ZF_CCHC"/>
    <property type="match status" value="1"/>
</dbReference>
<keyword evidence="3" id="KW-0489">Methyltransferase</keyword>
<dbReference type="InterPro" id="IPR010666">
    <property type="entry name" value="Znf_GRF"/>
</dbReference>
<keyword evidence="6" id="KW-0479">Metal-binding</keyword>
<dbReference type="PROSITE" id="PS51999">
    <property type="entry name" value="ZF_GRF"/>
    <property type="match status" value="1"/>
</dbReference>
<comment type="subcellular location">
    <subcellularLocation>
        <location evidence="1">Cytoplasm</location>
    </subcellularLocation>
</comment>
<name>A0A6F9DXM8_9ASCI</name>
<keyword evidence="7 9" id="KW-0863">Zinc-finger</keyword>
<evidence type="ECO:0000256" key="9">
    <source>
        <dbReference type="PROSITE-ProRule" id="PRU00047"/>
    </source>
</evidence>